<gene>
    <name evidence="1" type="ORF">J8A68_006002</name>
</gene>
<dbReference type="GeneID" id="73472801"/>
<accession>A0A8J5USA8</accession>
<sequence length="99" mass="11544">MGNSDNCFDSKFSQDLIVESRDMLMKKYTNLIARVGDNKFDIVESIEYYQQGKFDNGIDDLLREIRQGEEEVEMLIEVTHKLITGMNELYGIMDEQIPK</sequence>
<reference evidence="1 2" key="1">
    <citation type="journal article" date="2021" name="DNA Res.">
        <title>Genome analysis of Candida subhashii reveals its hybrid nature and dual mitochondrial genome conformations.</title>
        <authorList>
            <person name="Mixao V."/>
            <person name="Hegedusova E."/>
            <person name="Saus E."/>
            <person name="Pryszcz L.P."/>
            <person name="Cillingova A."/>
            <person name="Nosek J."/>
            <person name="Gabaldon T."/>
        </authorList>
    </citation>
    <scope>NUCLEOTIDE SEQUENCE [LARGE SCALE GENOMIC DNA]</scope>
    <source>
        <strain evidence="1 2">CBS 10753</strain>
    </source>
</reference>
<dbReference type="AlphaFoldDB" id="A0A8J5USA8"/>
<keyword evidence="2" id="KW-1185">Reference proteome</keyword>
<dbReference type="OrthoDB" id="24670at2759"/>
<dbReference type="Proteomes" id="UP000694255">
    <property type="component" value="Unassembled WGS sequence"/>
</dbReference>
<organism evidence="1 2">
    <name type="scientific">[Candida] subhashii</name>
    <dbReference type="NCBI Taxonomy" id="561895"/>
    <lineage>
        <taxon>Eukaryota</taxon>
        <taxon>Fungi</taxon>
        <taxon>Dikarya</taxon>
        <taxon>Ascomycota</taxon>
        <taxon>Saccharomycotina</taxon>
        <taxon>Pichiomycetes</taxon>
        <taxon>Debaryomycetaceae</taxon>
        <taxon>Spathaspora</taxon>
    </lineage>
</organism>
<dbReference type="EMBL" id="JAGSYN010000289">
    <property type="protein sequence ID" value="KAG7660485.1"/>
    <property type="molecule type" value="Genomic_DNA"/>
</dbReference>
<comment type="caution">
    <text evidence="1">The sequence shown here is derived from an EMBL/GenBank/DDBJ whole genome shotgun (WGS) entry which is preliminary data.</text>
</comment>
<name>A0A8J5USA8_9ASCO</name>
<dbReference type="RefSeq" id="XP_049260719.1">
    <property type="nucleotide sequence ID" value="XM_049410130.1"/>
</dbReference>
<protein>
    <submittedName>
        <fullName evidence="1">Uncharacterized protein</fullName>
    </submittedName>
</protein>
<evidence type="ECO:0000313" key="2">
    <source>
        <dbReference type="Proteomes" id="UP000694255"/>
    </source>
</evidence>
<evidence type="ECO:0000313" key="1">
    <source>
        <dbReference type="EMBL" id="KAG7660485.1"/>
    </source>
</evidence>
<proteinExistence type="predicted"/>